<keyword evidence="3" id="KW-1185">Reference proteome</keyword>
<evidence type="ECO:0000313" key="2">
    <source>
        <dbReference type="EMBL" id="WAS95877.1"/>
    </source>
</evidence>
<gene>
    <name evidence="2" type="ORF">O0S08_06910</name>
</gene>
<sequence length="285" mass="31288">MHDRHVGELLREWRRRCKLSQLDLALQVDISARHLSFVETGRSLPSRTMLLRLADHLRVPLRERNRLLVAAGYAPTFRQRPLEAPDLAAAREAIRQVLRGHEPYPALALDSRWNLVLANDAVEVFLEGVEPALLQPPVNMMRLGLHPGGFASRVENLAQVRAFLLPRLARQALQTGSAELSALHEELVAYGPPGELPPPDLAEVMLPIRLRHRGAVLCFFNTVTTFGAPFDITLEEIVIEAYFPGDARTAEHLRGLAAGVVNTESPGVCPRCGGTAGATSPRPAG</sequence>
<evidence type="ECO:0000313" key="3">
    <source>
        <dbReference type="Proteomes" id="UP001164459"/>
    </source>
</evidence>
<dbReference type="Gene3D" id="1.10.260.40">
    <property type="entry name" value="lambda repressor-like DNA-binding domains"/>
    <property type="match status" value="1"/>
</dbReference>
<organism evidence="2 3">
    <name type="scientific">Nannocystis punicea</name>
    <dbReference type="NCBI Taxonomy" id="2995304"/>
    <lineage>
        <taxon>Bacteria</taxon>
        <taxon>Pseudomonadati</taxon>
        <taxon>Myxococcota</taxon>
        <taxon>Polyangia</taxon>
        <taxon>Nannocystales</taxon>
        <taxon>Nannocystaceae</taxon>
        <taxon>Nannocystis</taxon>
    </lineage>
</organism>
<dbReference type="Pfam" id="PF17765">
    <property type="entry name" value="MLTR_LBD"/>
    <property type="match status" value="1"/>
</dbReference>
<dbReference type="Gene3D" id="3.30.450.180">
    <property type="match status" value="1"/>
</dbReference>
<dbReference type="PANTHER" id="PTHR35010:SF4">
    <property type="entry name" value="BLL5781 PROTEIN"/>
    <property type="match status" value="1"/>
</dbReference>
<dbReference type="CDD" id="cd00093">
    <property type="entry name" value="HTH_XRE"/>
    <property type="match status" value="1"/>
</dbReference>
<dbReference type="Pfam" id="PF13560">
    <property type="entry name" value="HTH_31"/>
    <property type="match status" value="1"/>
</dbReference>
<feature type="domain" description="HTH cro/C1-type" evidence="1">
    <location>
        <begin position="10"/>
        <end position="64"/>
    </location>
</feature>
<protein>
    <submittedName>
        <fullName evidence="2">Helix-turn-helix transcriptional regulator</fullName>
    </submittedName>
</protein>
<dbReference type="SMART" id="SM00530">
    <property type="entry name" value="HTH_XRE"/>
    <property type="match status" value="1"/>
</dbReference>
<evidence type="ECO:0000259" key="1">
    <source>
        <dbReference type="PROSITE" id="PS50943"/>
    </source>
</evidence>
<dbReference type="SUPFAM" id="SSF47413">
    <property type="entry name" value="lambda repressor-like DNA-binding domains"/>
    <property type="match status" value="1"/>
</dbReference>
<dbReference type="PANTHER" id="PTHR35010">
    <property type="entry name" value="BLL4672 PROTEIN-RELATED"/>
    <property type="match status" value="1"/>
</dbReference>
<dbReference type="RefSeq" id="WP_269038220.1">
    <property type="nucleotide sequence ID" value="NZ_CP114040.1"/>
</dbReference>
<name>A0ABY7H9D4_9BACT</name>
<dbReference type="InterPro" id="IPR010982">
    <property type="entry name" value="Lambda_DNA-bd_dom_sf"/>
</dbReference>
<dbReference type="InterPro" id="IPR001387">
    <property type="entry name" value="Cro/C1-type_HTH"/>
</dbReference>
<dbReference type="EMBL" id="CP114040">
    <property type="protein sequence ID" value="WAS95877.1"/>
    <property type="molecule type" value="Genomic_DNA"/>
</dbReference>
<reference evidence="2" key="1">
    <citation type="submission" date="2022-11" db="EMBL/GenBank/DDBJ databases">
        <title>Minimal conservation of predation-associated metabolite biosynthetic gene clusters underscores biosynthetic potential of Myxococcota including descriptions for ten novel species: Archangium lansinium sp. nov., Myxococcus landrumus sp. nov., Nannocystis bai.</title>
        <authorList>
            <person name="Ahearne A."/>
            <person name="Stevens C."/>
            <person name="Dowd S."/>
        </authorList>
    </citation>
    <scope>NUCLEOTIDE SEQUENCE</scope>
    <source>
        <strain evidence="2">Fl3</strain>
    </source>
</reference>
<proteinExistence type="predicted"/>
<dbReference type="InterPro" id="IPR041413">
    <property type="entry name" value="MLTR_LBD"/>
</dbReference>
<accession>A0ABY7H9D4</accession>
<dbReference type="Proteomes" id="UP001164459">
    <property type="component" value="Chromosome"/>
</dbReference>
<dbReference type="PROSITE" id="PS50943">
    <property type="entry name" value="HTH_CROC1"/>
    <property type="match status" value="1"/>
</dbReference>